<comment type="similarity">
    <text evidence="1">Belongs to the dUTPase family.</text>
</comment>
<dbReference type="InterPro" id="IPR029054">
    <property type="entry name" value="dUTPase-like"/>
</dbReference>
<dbReference type="GO" id="GO:0004170">
    <property type="term" value="F:dUTP diphosphatase activity"/>
    <property type="evidence" value="ECO:0007669"/>
    <property type="project" value="UniProtKB-EC"/>
</dbReference>
<reference evidence="7 8" key="1">
    <citation type="submission" date="2018-06" db="EMBL/GenBank/DDBJ databases">
        <authorList>
            <consortium name="Pathogen Informatics"/>
            <person name="Doyle S."/>
        </authorList>
    </citation>
    <scope>NUCLEOTIDE SEQUENCE [LARGE SCALE GENOMIC DNA]</scope>
    <source>
        <strain evidence="7 8">NCTC11460</strain>
    </source>
</reference>
<evidence type="ECO:0000259" key="6">
    <source>
        <dbReference type="Pfam" id="PF00692"/>
    </source>
</evidence>
<evidence type="ECO:0000256" key="1">
    <source>
        <dbReference type="ARBA" id="ARBA00006581"/>
    </source>
</evidence>
<keyword evidence="4" id="KW-0546">Nucleotide metabolism</keyword>
<dbReference type="Proteomes" id="UP000255101">
    <property type="component" value="Unassembled WGS sequence"/>
</dbReference>
<dbReference type="GO" id="GO:0046081">
    <property type="term" value="P:dUTP catabolic process"/>
    <property type="evidence" value="ECO:0007669"/>
    <property type="project" value="InterPro"/>
</dbReference>
<dbReference type="InterPro" id="IPR033704">
    <property type="entry name" value="dUTPase_trimeric"/>
</dbReference>
<evidence type="ECO:0000313" key="7">
    <source>
        <dbReference type="EMBL" id="SUB61011.1"/>
    </source>
</evidence>
<evidence type="ECO:0000256" key="3">
    <source>
        <dbReference type="ARBA" id="ARBA00022801"/>
    </source>
</evidence>
<keyword evidence="3 7" id="KW-0378">Hydrolase</keyword>
<dbReference type="NCBIfam" id="TIGR00576">
    <property type="entry name" value="dut"/>
    <property type="match status" value="1"/>
</dbReference>
<dbReference type="PANTHER" id="PTHR11241:SF0">
    <property type="entry name" value="DEOXYURIDINE 5'-TRIPHOSPHATE NUCLEOTIDOHYDROLASE"/>
    <property type="match status" value="1"/>
</dbReference>
<evidence type="ECO:0000256" key="2">
    <source>
        <dbReference type="ARBA" id="ARBA00012379"/>
    </source>
</evidence>
<dbReference type="InterPro" id="IPR008181">
    <property type="entry name" value="dUTPase"/>
</dbReference>
<dbReference type="CDD" id="cd07557">
    <property type="entry name" value="trimeric_dUTPase"/>
    <property type="match status" value="1"/>
</dbReference>
<dbReference type="SUPFAM" id="SSF51283">
    <property type="entry name" value="dUTPase-like"/>
    <property type="match status" value="1"/>
</dbReference>
<name>A0A379CFB1_9FIRM</name>
<dbReference type="RefSeq" id="WP_002845660.1">
    <property type="nucleotide sequence ID" value="NZ_FOVA01000002.1"/>
</dbReference>
<dbReference type="AlphaFoldDB" id="A0A379CFB1"/>
<protein>
    <recommendedName>
        <fullName evidence="2">dUTP diphosphatase</fullName>
        <ecNumber evidence="2">3.6.1.23</ecNumber>
    </recommendedName>
</protein>
<dbReference type="PANTHER" id="PTHR11241">
    <property type="entry name" value="DEOXYURIDINE 5'-TRIPHOSPHATE NUCLEOTIDOHYDROLASE"/>
    <property type="match status" value="1"/>
</dbReference>
<proteinExistence type="inferred from homology"/>
<dbReference type="Gene3D" id="2.70.40.10">
    <property type="match status" value="1"/>
</dbReference>
<evidence type="ECO:0000256" key="5">
    <source>
        <dbReference type="ARBA" id="ARBA00047686"/>
    </source>
</evidence>
<dbReference type="InterPro" id="IPR036157">
    <property type="entry name" value="dUTPase-like_sf"/>
</dbReference>
<accession>A0A379CFB1</accession>
<gene>
    <name evidence="7" type="primary">dut_3</name>
    <name evidence="7" type="ORF">NCTC11460_00928</name>
</gene>
<dbReference type="NCBIfam" id="NF001862">
    <property type="entry name" value="PRK00601.1"/>
    <property type="match status" value="1"/>
</dbReference>
<evidence type="ECO:0000256" key="4">
    <source>
        <dbReference type="ARBA" id="ARBA00023080"/>
    </source>
</evidence>
<dbReference type="EC" id="3.6.1.23" evidence="2"/>
<feature type="domain" description="dUTPase-like" evidence="6">
    <location>
        <begin position="50"/>
        <end position="158"/>
    </location>
</feature>
<comment type="catalytic activity">
    <reaction evidence="5">
        <text>dUTP + H2O = dUMP + diphosphate + H(+)</text>
        <dbReference type="Rhea" id="RHEA:10248"/>
        <dbReference type="ChEBI" id="CHEBI:15377"/>
        <dbReference type="ChEBI" id="CHEBI:15378"/>
        <dbReference type="ChEBI" id="CHEBI:33019"/>
        <dbReference type="ChEBI" id="CHEBI:61555"/>
        <dbReference type="ChEBI" id="CHEBI:246422"/>
        <dbReference type="EC" id="3.6.1.23"/>
    </reaction>
</comment>
<dbReference type="Pfam" id="PF00692">
    <property type="entry name" value="dUTPase"/>
    <property type="match status" value="1"/>
</dbReference>
<dbReference type="GO" id="GO:0000287">
    <property type="term" value="F:magnesium ion binding"/>
    <property type="evidence" value="ECO:0007669"/>
    <property type="project" value="InterPro"/>
</dbReference>
<organism evidence="7 8">
    <name type="scientific">Peptostreptococcus anaerobius</name>
    <dbReference type="NCBI Taxonomy" id="1261"/>
    <lineage>
        <taxon>Bacteria</taxon>
        <taxon>Bacillati</taxon>
        <taxon>Bacillota</taxon>
        <taxon>Clostridia</taxon>
        <taxon>Peptostreptococcales</taxon>
        <taxon>Peptostreptococcaceae</taxon>
        <taxon>Peptostreptococcus</taxon>
    </lineage>
</organism>
<sequence>MELKVLKVRENAILPRYAHGNEDTGADLYVSKVKYFKDGELTECLNPDGYVLQPFETILCLTGFKIEVEDGTDVQIRPTSGNSLKTPLRIPNSPATIDSGFRDEVGVIIQNISNNRFKVNIGDKIAQMVISKVEHPSIIEVDKLSDSKRGDNGYGSTGVAGEKKEEKSKLRYKVGDEIILKSNLKDCDKFDNHGLIYNDEMAFLKEELHEIESINNLNYYKVAGYSIVDDMIDHEKTLFLNSTTKNERIFLKLLDGYYNWIAKDESGEVYIYREKPYRDTNTKELYWCACGAEIVTDLQFLNLKWEHLGTDSPVKIFR</sequence>
<dbReference type="GO" id="GO:0006226">
    <property type="term" value="P:dUMP biosynthetic process"/>
    <property type="evidence" value="ECO:0007669"/>
    <property type="project" value="InterPro"/>
</dbReference>
<dbReference type="EMBL" id="UGTB01000004">
    <property type="protein sequence ID" value="SUB61011.1"/>
    <property type="molecule type" value="Genomic_DNA"/>
</dbReference>
<evidence type="ECO:0000313" key="8">
    <source>
        <dbReference type="Proteomes" id="UP000255101"/>
    </source>
</evidence>